<dbReference type="GO" id="GO:0044550">
    <property type="term" value="P:secondary metabolite biosynthetic process"/>
    <property type="evidence" value="ECO:0007669"/>
    <property type="project" value="UniProtKB-ARBA"/>
</dbReference>
<dbReference type="Gene3D" id="2.30.38.10">
    <property type="entry name" value="Luciferase, Domain 3"/>
    <property type="match status" value="6"/>
</dbReference>
<feature type="domain" description="Carrier" evidence="6">
    <location>
        <begin position="6405"/>
        <end position="6479"/>
    </location>
</feature>
<dbReference type="FunFam" id="3.30.559.30:FF:000001">
    <property type="entry name" value="Non-ribosomal peptide synthetase"/>
    <property type="match status" value="1"/>
</dbReference>
<dbReference type="CDD" id="cd19531">
    <property type="entry name" value="LCL_NRPS-like"/>
    <property type="match status" value="2"/>
</dbReference>
<dbReference type="PROSITE" id="PS00455">
    <property type="entry name" value="AMP_BINDING"/>
    <property type="match status" value="6"/>
</dbReference>
<dbReference type="Gene3D" id="3.40.50.980">
    <property type="match status" value="12"/>
</dbReference>
<feature type="domain" description="Carrier" evidence="6">
    <location>
        <begin position="3225"/>
        <end position="3300"/>
    </location>
</feature>
<dbReference type="GO" id="GO:0016874">
    <property type="term" value="F:ligase activity"/>
    <property type="evidence" value="ECO:0007669"/>
    <property type="project" value="UniProtKB-KW"/>
</dbReference>
<dbReference type="FunFam" id="3.30.559.10:FF:000064">
    <property type="entry name" value="Non-ribosomal peptide synthetase OfaC"/>
    <property type="match status" value="2"/>
</dbReference>
<dbReference type="FunFam" id="3.40.50.12780:FF:000012">
    <property type="entry name" value="Non-ribosomal peptide synthetase"/>
    <property type="match status" value="6"/>
</dbReference>
<dbReference type="InterPro" id="IPR023213">
    <property type="entry name" value="CAT-like_dom_sf"/>
</dbReference>
<dbReference type="Pfam" id="PF00501">
    <property type="entry name" value="AMP-binding"/>
    <property type="match status" value="6"/>
</dbReference>
<dbReference type="SMART" id="SM00824">
    <property type="entry name" value="PKS_TE"/>
    <property type="match status" value="1"/>
</dbReference>
<evidence type="ECO:0000256" key="2">
    <source>
        <dbReference type="ARBA" id="ARBA00006432"/>
    </source>
</evidence>
<dbReference type="FunFam" id="3.40.50.980:FF:000002">
    <property type="entry name" value="Enterobactin synthetase component F"/>
    <property type="match status" value="3"/>
</dbReference>
<dbReference type="Gene3D" id="1.10.1200.10">
    <property type="entry name" value="ACP-like"/>
    <property type="match status" value="6"/>
</dbReference>
<dbReference type="RefSeq" id="WP_179601726.1">
    <property type="nucleotide sequence ID" value="NZ_CP060201.1"/>
</dbReference>
<gene>
    <name evidence="7" type="ORF">GGI48_30580</name>
</gene>
<protein>
    <submittedName>
        <fullName evidence="7">Non-ribosomal peptide synthase/polyketide synthase</fullName>
    </submittedName>
</protein>
<dbReference type="InterPro" id="IPR001242">
    <property type="entry name" value="Condensation_dom"/>
</dbReference>
<feature type="domain" description="Carrier" evidence="6">
    <location>
        <begin position="1062"/>
        <end position="1136"/>
    </location>
</feature>
<dbReference type="PROSITE" id="PS50075">
    <property type="entry name" value="CARRIER"/>
    <property type="match status" value="6"/>
</dbReference>
<evidence type="ECO:0000256" key="1">
    <source>
        <dbReference type="ARBA" id="ARBA00001957"/>
    </source>
</evidence>
<reference evidence="8" key="1">
    <citation type="journal article" date="2020" name="Microbiol. Resour. Announc.">
        <title>Complete genome sequences of four natural Pseudomonas isolates that catabolize a wide range of aromatic compounds relevant to lignin valorization.</title>
        <authorList>
            <person name="Hatmaker E.A."/>
            <person name="Presley G."/>
            <person name="Cannon O."/>
            <person name="Guss A.M."/>
            <person name="Elkins J.G."/>
        </authorList>
    </citation>
    <scope>NUCLEOTIDE SEQUENCE [LARGE SCALE GENOMIC DNA]</scope>
    <source>
        <strain evidence="8">H1F5C</strain>
    </source>
</reference>
<evidence type="ECO:0000256" key="5">
    <source>
        <dbReference type="ARBA" id="ARBA00022598"/>
    </source>
</evidence>
<evidence type="ECO:0000313" key="8">
    <source>
        <dbReference type="Proteomes" id="UP000515277"/>
    </source>
</evidence>
<dbReference type="CDD" id="cd12117">
    <property type="entry name" value="A_NRPS_Srf_like"/>
    <property type="match status" value="1"/>
</dbReference>
<dbReference type="Gene3D" id="3.30.559.10">
    <property type="entry name" value="Chloramphenicol acetyltransferase-like domain"/>
    <property type="match status" value="6"/>
</dbReference>
<dbReference type="InterPro" id="IPR020802">
    <property type="entry name" value="TesA-like"/>
</dbReference>
<name>A0A7G8YPC4_9PSED</name>
<sequence>MHFSELMAVLSTHAIHLQREEDDLIILGDDEGLDDGVIDGLRRHKVQLLELIARNGGDWLSPAYRITPQMLPLTTLDQATIDQIVDAVPGGLANVKDMYPLAPLQQGMLYHHLSAEQGDPYLLQSQYAFDSRERLEQFTEALQYVIQRHDILRTTVVWESLDEPVQVVLRKAALISEEVHLDPRDGDVLSQLQGRFDARHYRLDIRQAPMMRMAFALDSPNQRWVAVLMFHHMALDHTAMEVVQHEMQAFLLGQVEHLGEPVPYRNYVAQALLGVTEQQHEAFFREMLGDIDEPTLPFGAQDVQGDGQGIDESHLMLDSALSKRLRAQARQMGVSAASMVHLALAQVLGKVSGREEVVFGTVLLGRMHAGEGSERALGMFINTLPLRVSVGAQSVRSGLKLTHQRLTALLQHEHASLALAQRCSAVATPTPLFSAMLNYRHSAIGATSEAQAAWAGMQALGAEERTNYPLTINFDDLGEDFHITVLAGPEIGAERVARYLNAALQSQVDALEHSPQAPLHTLGILPATEREHLLHAWNSNETQYADDALIHSQVEARAAAQPEAVAVVFDDQRLSYGALNQRANQVAHRLLALGVRPDDRVAICVERGLEMIIGLLGILKAGAGYVPIDPAYPQERISYTLQDSAPVAVLVQQATHTRVAELSVPVITLDAGDCQDQSTANPQVVGLTPANLAYVIYTSGSTGLPKGVMIEHRNVARLFTATEAWFHFDHHDVWALFHSFAFDFSVWEIWGALMHGGQLLVVPQLTSRSPDECYALLCSAGVTILNQTPSAFRALIVAQGQSPLKHALRQVIFGGEALEPGMLKPWYVHSANAGTQLVNMYGITETTVHVTYRALEAADAQLVGASPIGGGIPDLQLYVLDDRREPVPVGVVGELYVGGAGVARGYLNRPELNAERFIADPFSDRPDARLYKTGDLGRRLADGSIDYLGRNDDQVKIRGFRIELGEIEARLAACDGVREAVVIAREDTPGDKRLVAYVIGAEGRAPNAADLRTQLLVHLAEYMVPGAFVMLDSLPLTTNGKLDRKALPAPDADALARRQYEAPQGAVEAAIATIWQDLLNVQQVGRQDHFFELGGHSLLAVKLIERMRQVGLAADVRVLFGQPTLAALASAVAGASKEVEVPANRVPEGCEHITPDMLPLADLDQEAIERIVATVPGGARNVQEIYSLAPLQEGILYHHLAAAQGDPYLQYVTFSFTSRERLTRFAEALQGVISRHDILRTAVVWERLDEPVQVVWREARLGLDEIPLDPAAGDIAEQLTACLNPRHHRLDIRQAPLMRIGYSEDAPNQRWVAVLLLHHLVDDATSLRMLIAEVEAHTRGEEAQLPASVPYRNYVAQARLGVSREEHEAFFSEMLGDIDEPTLPFGLQDVQGDGHGVEEVLLPLDDHLNTRLRQLARQLGVTPASLYHLAWARVLGGVSGRDDVVFGTVLLGRLQGGEGADRALGMFINTLPLRISLSEAGVRSLVKTTHARLTGLLGHEHASLVLAQRCSKVAPSTPLFSSLLNYRQLGGGDVSQAAQAAWEGIGILDSKERTNYPLTLSVNDTGDAFSLSVMADGSIGAARICGYMQCVLENLVQALEQTPQAALPSLGMLPALEREQLLQHWNATDSLYADAALIHHQIERQAAEQPEAIAVVFEDSHLSYAELNTRANRVAHRLLSLGVRPDDRVAICVERGLEMIIGLLGILKAGAGYVPIDPAYPQERISYTLQDSAPVAVLVQAATQARVAELAVPVIDLDATELQLQPMHNPQVPGLTSANLAYVIYTSGSTGLPKGVMIEHRNVARLFSATEGWFNFNDRDVWALFHSFAFDFSVWEIWGALIHGGQLLVVPQLTSRSPDECYALLCSAGVTILNQTPSAFRSLIAAQGQSALKHSLRQVIFGGEALEPGMLKPWYARTANAGTQLVNMYGITETTVHVTYRALEAADAQLVGVSPIGGRIPDLQLYVLDSAREPVPVGVVGELYVGGAGVARGYLNRPELNAERFIADPFSGRADARLYKTGDLGRWLPDGSIDYLGRNDDQVKIRGFRIELGEIEAHLAACEGVRDAVVIAREDQPGNKRLVAYVIAADGAEPVAAELRQQLLVSLADYMVPSAFVMLERLPLTTNGKLDRKALPAPDGDALARREYERPEGEVEHSLAALWQELLGVERVGRHDNFFELGGHSLLAVKLIERMRQLELSADVRVLFGQPTLAALAAAVGGHAQLRVPANLIEPGCEQITPDLLPLAELDQGSIDRIVASVPGGVRNVQDIYSLAPLQDGMFYHHLAADQGDAYLLHMLFAFTGPEPLNLFAKALQSVIDRHDILRSSIAWEGLAEPVQVVWRQASLGLEQVAIDPAEGDVLAQLHSRFDPRHYRLDMTRAPLMHLAYTEDSANQRWVGILLFHHMVLDHTALEVLIEEVQASLKGQSAQLPPSIPYREHVAQSRLGADRRAHEAFFGAMLGDIDEPTLAFGLQNVQGDGRGVEESHLMLDSVLGGRLREQARLLGVSAASLMHLAWGQVLAQVSGRDEVVFGTVLLGRLQGGEGAGRALGLFINTLPLRVSIGAHGAREAVRATHAQLAQLLAHEHASLSLAQHCSGMPAAQALFNTLLNYRHSAAAQVSSADIAAWDGIQALSMEERTNYPLVLNVDDFGSGFQLNAQALVGIGALRVCVYMQAALQQLVDALEHAPATPLQELSVLPEAERQELLEAFNDSERPFPESSTVHALFEAQVGIRPDAIAVVHGEQSLSYAQLNRRANRLAHHLIGLGVQAGDSVAILLERSVDLLVSQLAISKAAAVYVPLDVHAPADRQTFMRQDSGAQWLLTTSAHQAPEGGGQLNLDSLDLSDAAVHDPALEQSAESVAYIMYTSGSTGVPKGVLVPHRGITRLVINGGYADFNAHDRIAFASNPAFDASTMDVWGALLNGGQVVVIDHDTLLDPLRFGAVLSESAVTILFTTTALFNQYVQLIPDALKGLRMLLCGGERADPAAFRSLLEHAPKLRLVHCYGPTETTTYATTFEVRALADDAESVPIGGPISNTRIYLLDQRQQPVPLGVVGEIYIGGKGVAKGYLNRPELTAEKFILDPFSREPGALMYRTGDLGRWLAKGELDCLGRNDDQVKIRGFRIELGEIENRLGEHPHVNEVVVLAREDEPGSKRLVAYFTEHQALDIQALRTWLQEQLPEYMVPRAYVRLDSLPLTNNGKVDRKALPIPDQEALLSRGYEAPQGEVEVALAQIWSQLLKVEQVGRDDHFFELGGHSLLAMRLISQVRVHLGVELDLAALFAHPQLSALAQAVAKAGRSSLPPIVPVSREEPLPLSFAQQRLWFLAQMDNAGAAYNMPVGLGLRGALNTLALERALAQIVSRHEVLRSVFVVDNDEPQLLITPVEGAFVLEHNDLRERADAAQQLQALTEHEALAPFDLVNGPLLRARLVRMGDEHHVLLLTLHHIASDGWSMGVLTRELMALYDAFSQGLADPLPPLALQYADFAVWQRRWLSGEVLHQQSLYWQQALAGAPAMLTLPTDRPRPAQQDFSGAVLSLQLDAELTQGLKTLSQRHGTTLYMTLLAAWGALLSRLAGQDEVVIGSPVANRNRVEVEGLIGLFVNTLAVRIDASGEPTVQTLLARVKAQTLGAQAHQDLPFEQVVDIIKPVRSMAYSPIFQTMLTWQNNESVAPALGDLVLEGSGQINSAAKFDLSLELCEAQGHIIGSLSYATALFDAPTLSRHLGYLERLLRAMVADDQALLARVPLLDEDERQQQLAGLGGLRTALPAATVHSLFEAQALRTPDACAVQAGNGSLTYRELNERANRLAHHLRELGVQPDERVAICVERSAELIVGLLAILKAGGAYVPIDPNYPLERIHYMLHDSAPAALLVHSASAHLAGEPGLPVVDLDRDDAYSPYLHDPQVAELTATHLTYVIYTSGSTGQPKGVMVEHQGVVNMLGWYLDDVGLDAGDAVLLLTSHSFDLTQKNIFASLAVGATLHLADTPFDPSSIVRQIGEQSITHINLAPSAFYALIDADQQSALSRLRRVVLGGEPIKLSQLERLPVPRPQFINSYGPTECSDVVAWHAVDADLGRYGAADIPLGRPLRNLRLYVLDAYGQLLPTGSVGELYIGGAGVARGYLNREALTAERFLDDPFTPGGRMYRTGDLARYRADGTLDYLGRNDDQVKIRGLRIELGEIEALLAAHPEVTEAAVLVRDERLVAYFTGLAPQIEDLRTYLQSALPEYMVPSAYVQLDALPLNPNGKLDRKALPAPGLDAVVSGVYEAPEGEVEATLAQIWQDLLGLEQIGRQGHFFELGGHSLLAMRLISQVRQRLGVELALADLFAQPQLAALAQVLAQASRSNLPAILPVPRDQDLPLSFAQQRLWFLAQMEGASTAYNMPIALRLRGHLDADALERALTTIVARHEALRSRFVQHNSEALVRIDPAERAFALRRLDVDSEAALQAHISADALQPFDLEQGPLIRAQLLQRADDHHVLLLTMHHIVSDGWSMGVLTRELMALYEAFRHGQPDPLPPLALQYGDFAVWQRRWLSGEVLQQQSQYWQQALADAPALLMLPTDRPRPARQDYSGATLTLLLDVNLTAGLKALSQRHGTTLYMTMMAAWGALLCRLSGQDEVVIGSPAANRMRAEVEGLIGLFVNTLAVRIGAGEDLTVAALLAHARDRTLAAQAHQDLPFEQVVEVVKPARSLAHSPVFQTLLTWQNSDGPSLVMGDLQFEAVGETSSFAKFDLSLDLGEVQGHIAGNLEYATALFDESTLQRYLGYFERLLQAMVADDQAQLAHIALVDEEERDHLLHALNNTEVAYPHEATIHQLFEARVEAAPQAIAVAFGAQRIRYAELNRRANRLAHHLIGLGIGPDQRVAICAERGDEVLVGLLGVLKAGAAYVPLDPNYPPERLAYMIADSTPSAVLTQRPLQDRLPALAIPRVLLDEPLDGAEHNPVVPGLNARHLAYVIYTSGSTGNPKGVMIEHRGLVNYSLDAARLFGLTPQDTVLQQNTLNFDLSVEEIFPALLAGATLAPSRHVFGTEAARDPAISPTFLHLTAAHWHTLAAEWHHDPQQAQAHLRDVRLINVTGDALSAQKLKLWDEARPAHVRLINTYGPTEATVSCTAAYVSYTGDINGNTTIGKPMANTRIYLLDSRQQPVPFGVAGEIFIGGDGVARGYLNLDVISAERFIADPFSPVPGARMYKTGDLARYLADGSIEYLGRNDFQVKVRGFRIELSEIESRLGNCAGVKEVAVIAREDRPGEKRLVAYVVPHAGVELSAAGLRSYLAPLLAEYMIPSAFVTLQALPLTPNRKLDRKALPAPDQSAVASRDYQAPQGRIERRLARVWEQVLQLEQVGRHDNFFELGGHSLLAVKLVERMRQEDLRVDVGALFTHPTLAGLAKVVGSSRALVIPANAIAPDCRRITPELLPLANLSQDEIDSIVASVPGQLANVQDIYGMTPLQEGILYHHLLADEGDLYLEQASFNFDSRERLDAFAQALQGVVERNDILRSTMRWEGLSEPVQVVLRHVPFALEELSLEDEGDAGAQLRERFNPQHFRMDLRDAPLMRLVGAYDVAQQQWCALLMFHHMLFDHLAMDLLQYELQAFLTAQQDRLSAPVPYRNYVAQARLGLTEQEHEAFFRAMLADIDEPTLPFGLHDVQAGGTLETAQLLVEEGLGQRLRSAARQLGVSAASLMHVAWAQVLAHVCGQDEVVFGTVLMGGLQGGERALGLFLNTLPLRVSVGAEGAQAGVKATHARLTTLLGHEHASLALAQRCSGVAAPAPLFSALLNYRHSASAASSEDIAVWTGIHALGGEERSNYPLSLDVDDFGQAFALTVQVSTEVGAQRVCGYMHGALDSLVDALERTPDASLSSLEILPLAERQQVLLEFNQTHTDEAQDQLIHGLFEAQVLRSPDAIALEFDGQALSYAELNAQANQLAHHLIALGVQPDERVAIALERGMQMVVALLATLKSGAAYVPLDPAYPPQRLAFMLGDSAPRVLLSEYAVLPLLGTLPQAMQVVTLNSALQPWRELGTHNPQPAQLGLASEHLAYVLYTSGSTGTPKGVMIEHAGLCNEIQAIRGLTGLGAGDRALQFATINFDASIEEIFGALTCGATLVLRSADWLTDAAQFWGLAAQARLSVISLPTRFWQGLADDHSTAIPASVRVIVVGGEELSPEAVQHWFLRSGHTPRLLNTYGPTEATIIATANEVFAANPHPRAIGRPIANTRVYVLDAHGHPTGLGVAGEIHLAGIGIARGYLNQPQLSSERFLADPFSDGPGRLYKTGDLGRWLPDGTLEYLGRNDDQVKIRGFRIELGEVESALLACEGVREAVVMARDDSEGQVAGKQLVAYLCGSPGSIEQLREELLSHLPQYMLPSAYVQLDSLPVTPNGKLDRKALPAPEQAVLSRDYAAPVGALEERLAGHWAQVLKLARVGRHDSFFEMGGHSLLAIRLVSLLTQDGLPVTLAQLFQHASVASMAALLRLRSDAPALEQGLVTVRAGGTQAPLFLVHEFSGLNVYFPALARHVDADIPVYGLEGVAWGEPQLRTLECLAARHIEMMRSVQPHGPYRLAGWSFGGLLAYEIAAQLIGMDEEVSFLGLLDTHVPRLVDQGKARWSVAHAHSLHLLEQCRAFCQVQRPVDGQALATLAQLEGDAAQMDFDTLWQRCRDAGLLQPQLAALSREALWAYLDREVSHGHAQAHYSVLPLTMPVHLFTAEERMDEASRSSDTLGWDQVVPAGLLQRIRVPGDHQSMMQAPHIAALGQAIGDALKALPATPANTPYQPLLTIQSGQAGQAPIFCIPGAGDSVTGFIGLSDAFGPAWPIHGLQPRGLDAKALPHSRVETAAQAYLQALEQQCPNGPVHLLGHSFGGWVAFEMALRLQAQGREVLSLTLVDSESPGSSGVVGKPYTAPGVLLRLIETLQLAAGKPFGIDQQAFADLDESAQMAALHAAMVRVGMLSARSTPEVMQGPARAFGAALRTVYQPRQRYNGPVRLVLADDPTLDAQGNQREQAGMIEGWSRHTDHLQTWYGPGNHFTLLKAPHVYSLASWWHDGLLVPAGKVTS</sequence>
<dbReference type="InterPro" id="IPR036736">
    <property type="entry name" value="ACP-like_sf"/>
</dbReference>
<dbReference type="InterPro" id="IPR009081">
    <property type="entry name" value="PP-bd_ACP"/>
</dbReference>
<evidence type="ECO:0000256" key="3">
    <source>
        <dbReference type="ARBA" id="ARBA00022450"/>
    </source>
</evidence>
<dbReference type="CDD" id="cd05930">
    <property type="entry name" value="A_NRPS"/>
    <property type="match status" value="3"/>
</dbReference>
<accession>A0A7G8YPC4</accession>
<dbReference type="Pfam" id="PF00975">
    <property type="entry name" value="Thioesterase"/>
    <property type="match status" value="2"/>
</dbReference>
<dbReference type="CDD" id="cd19544">
    <property type="entry name" value="E-C_NRPS"/>
    <property type="match status" value="4"/>
</dbReference>
<comment type="similarity">
    <text evidence="2">Belongs to the ATP-dependent AMP-binding enzyme family.</text>
</comment>
<dbReference type="PROSITE" id="PS00012">
    <property type="entry name" value="PHOSPHOPANTETHEINE"/>
    <property type="match status" value="6"/>
</dbReference>
<dbReference type="InterPro" id="IPR020806">
    <property type="entry name" value="PKS_PP-bd"/>
</dbReference>
<dbReference type="InterPro" id="IPR020845">
    <property type="entry name" value="AMP-binding_CS"/>
</dbReference>
<dbReference type="Pfam" id="PF00550">
    <property type="entry name" value="PP-binding"/>
    <property type="match status" value="6"/>
</dbReference>
<keyword evidence="3" id="KW-0596">Phosphopantetheine</keyword>
<dbReference type="Gene3D" id="3.30.559.30">
    <property type="entry name" value="Nonribosomal peptide synthetase, condensation domain"/>
    <property type="match status" value="6"/>
</dbReference>
<dbReference type="GO" id="GO:0005829">
    <property type="term" value="C:cytosol"/>
    <property type="evidence" value="ECO:0007669"/>
    <property type="project" value="TreeGrafter"/>
</dbReference>
<dbReference type="EMBL" id="CP060201">
    <property type="protein sequence ID" value="QNH77522.1"/>
    <property type="molecule type" value="Genomic_DNA"/>
</dbReference>
<dbReference type="NCBIfam" id="TIGR01733">
    <property type="entry name" value="AA-adenyl-dom"/>
    <property type="match status" value="6"/>
</dbReference>
<feature type="domain" description="Carrier" evidence="6">
    <location>
        <begin position="2150"/>
        <end position="2224"/>
    </location>
</feature>
<feature type="domain" description="Carrier" evidence="6">
    <location>
        <begin position="5325"/>
        <end position="5399"/>
    </location>
</feature>
<dbReference type="InterPro" id="IPR000873">
    <property type="entry name" value="AMP-dep_synth/lig_dom"/>
</dbReference>
<dbReference type="GO" id="GO:0031177">
    <property type="term" value="F:phosphopantetheine binding"/>
    <property type="evidence" value="ECO:0007669"/>
    <property type="project" value="InterPro"/>
</dbReference>
<dbReference type="InterPro" id="IPR029058">
    <property type="entry name" value="AB_hydrolase_fold"/>
</dbReference>
<dbReference type="SUPFAM" id="SSF56801">
    <property type="entry name" value="Acetyl-CoA synthetase-like"/>
    <property type="match status" value="6"/>
</dbReference>
<evidence type="ECO:0000259" key="6">
    <source>
        <dbReference type="PROSITE" id="PS50075"/>
    </source>
</evidence>
<organism evidence="7 8">
    <name type="scientific">Pseudomonas protegens</name>
    <dbReference type="NCBI Taxonomy" id="380021"/>
    <lineage>
        <taxon>Bacteria</taxon>
        <taxon>Pseudomonadati</taxon>
        <taxon>Pseudomonadota</taxon>
        <taxon>Gammaproteobacteria</taxon>
        <taxon>Pseudomonadales</taxon>
        <taxon>Pseudomonadaceae</taxon>
        <taxon>Pseudomonas</taxon>
    </lineage>
</organism>
<dbReference type="InterPro" id="IPR025110">
    <property type="entry name" value="AMP-bd_C"/>
</dbReference>
<dbReference type="NCBIfam" id="NF003417">
    <property type="entry name" value="PRK04813.1"/>
    <property type="match status" value="6"/>
</dbReference>
<dbReference type="InterPro" id="IPR010071">
    <property type="entry name" value="AA_adenyl_dom"/>
</dbReference>
<dbReference type="InterPro" id="IPR006162">
    <property type="entry name" value="Ppantetheine_attach_site"/>
</dbReference>
<feature type="domain" description="Carrier" evidence="6">
    <location>
        <begin position="4270"/>
        <end position="4345"/>
    </location>
</feature>
<dbReference type="SUPFAM" id="SSF47336">
    <property type="entry name" value="ACP-like"/>
    <property type="match status" value="6"/>
</dbReference>
<dbReference type="FunFam" id="3.30.300.30:FF:000010">
    <property type="entry name" value="Enterobactin synthetase component F"/>
    <property type="match status" value="6"/>
</dbReference>
<dbReference type="PANTHER" id="PTHR45527:SF1">
    <property type="entry name" value="FATTY ACID SYNTHASE"/>
    <property type="match status" value="1"/>
</dbReference>
<dbReference type="FunFam" id="3.40.50.980:FF:000001">
    <property type="entry name" value="Non-ribosomal peptide synthetase"/>
    <property type="match status" value="6"/>
</dbReference>
<dbReference type="FunFam" id="1.10.1200.10:FF:000005">
    <property type="entry name" value="Nonribosomal peptide synthetase 1"/>
    <property type="match status" value="6"/>
</dbReference>
<dbReference type="CDD" id="cd17643">
    <property type="entry name" value="A_NRPS_Cytc1-like"/>
    <property type="match status" value="2"/>
</dbReference>
<evidence type="ECO:0000256" key="4">
    <source>
        <dbReference type="ARBA" id="ARBA00022553"/>
    </source>
</evidence>
<dbReference type="SUPFAM" id="SSF53474">
    <property type="entry name" value="alpha/beta-Hydrolases"/>
    <property type="match status" value="2"/>
</dbReference>
<proteinExistence type="inferred from homology"/>
<dbReference type="Pfam" id="PF00668">
    <property type="entry name" value="Condensation"/>
    <property type="match status" value="6"/>
</dbReference>
<dbReference type="FunFam" id="2.30.38.10:FF:000001">
    <property type="entry name" value="Non-ribosomal peptide synthetase PvdI"/>
    <property type="match status" value="6"/>
</dbReference>
<dbReference type="InterPro" id="IPR045851">
    <property type="entry name" value="AMP-bd_C_sf"/>
</dbReference>
<dbReference type="Pfam" id="PF13193">
    <property type="entry name" value="AMP-binding_C"/>
    <property type="match status" value="6"/>
</dbReference>
<dbReference type="GO" id="GO:0043041">
    <property type="term" value="P:amino acid activation for nonribosomal peptide biosynthetic process"/>
    <property type="evidence" value="ECO:0007669"/>
    <property type="project" value="TreeGrafter"/>
</dbReference>
<dbReference type="PANTHER" id="PTHR45527">
    <property type="entry name" value="NONRIBOSOMAL PEPTIDE SYNTHETASE"/>
    <property type="match status" value="1"/>
</dbReference>
<dbReference type="SMART" id="SM00823">
    <property type="entry name" value="PKS_PP"/>
    <property type="match status" value="6"/>
</dbReference>
<keyword evidence="5" id="KW-0436">Ligase</keyword>
<dbReference type="NCBIfam" id="NF004282">
    <property type="entry name" value="PRK05691.1"/>
    <property type="match status" value="9"/>
</dbReference>
<dbReference type="SUPFAM" id="SSF52777">
    <property type="entry name" value="CoA-dependent acyltransferases"/>
    <property type="match status" value="12"/>
</dbReference>
<dbReference type="FunFam" id="3.30.559.10:FF:000012">
    <property type="entry name" value="Non-ribosomal peptide synthetase"/>
    <property type="match status" value="2"/>
</dbReference>
<dbReference type="Gene3D" id="3.30.300.30">
    <property type="match status" value="6"/>
</dbReference>
<dbReference type="Proteomes" id="UP000515277">
    <property type="component" value="Chromosome"/>
</dbReference>
<evidence type="ECO:0000313" key="7">
    <source>
        <dbReference type="EMBL" id="QNH77522.1"/>
    </source>
</evidence>
<keyword evidence="4" id="KW-0597">Phosphoprotein</keyword>
<dbReference type="InterPro" id="IPR001031">
    <property type="entry name" value="Thioesterase"/>
</dbReference>
<dbReference type="Gene3D" id="3.40.50.1820">
    <property type="entry name" value="alpha/beta hydrolase"/>
    <property type="match status" value="2"/>
</dbReference>
<comment type="cofactor">
    <cofactor evidence="1">
        <name>pantetheine 4'-phosphate</name>
        <dbReference type="ChEBI" id="CHEBI:47942"/>
    </cofactor>
</comment>